<organism evidence="9 10">
    <name type="scientific">Edhazardia aedis (strain USNM 41457)</name>
    <name type="common">Microsporidian parasite</name>
    <dbReference type="NCBI Taxonomy" id="1003232"/>
    <lineage>
        <taxon>Eukaryota</taxon>
        <taxon>Fungi</taxon>
        <taxon>Fungi incertae sedis</taxon>
        <taxon>Microsporidia</taxon>
        <taxon>Edhazardia</taxon>
    </lineage>
</organism>
<keyword evidence="4 7" id="KW-0520">NAD</keyword>
<comment type="catalytic activity">
    <reaction evidence="7">
        <text>(6S)-NADHX + ATP = ADP + phosphate + NADH + H(+)</text>
        <dbReference type="Rhea" id="RHEA:19017"/>
        <dbReference type="ChEBI" id="CHEBI:15378"/>
        <dbReference type="ChEBI" id="CHEBI:30616"/>
        <dbReference type="ChEBI" id="CHEBI:43474"/>
        <dbReference type="ChEBI" id="CHEBI:57945"/>
        <dbReference type="ChEBI" id="CHEBI:64074"/>
        <dbReference type="ChEBI" id="CHEBI:456216"/>
        <dbReference type="EC" id="4.2.1.93"/>
    </reaction>
</comment>
<reference evidence="10" key="2">
    <citation type="submission" date="2015-07" db="EMBL/GenBank/DDBJ databases">
        <title>Contrasting host-pathogen interactions and genome evolution in two generalist and specialist microsporidian pathogens of mosquitoes.</title>
        <authorList>
            <consortium name="The Broad Institute Genomics Platform"/>
            <consortium name="The Broad Institute Genome Sequencing Center for Infectious Disease"/>
            <person name="Cuomo C.A."/>
            <person name="Sanscrainte N.D."/>
            <person name="Goldberg J.M."/>
            <person name="Heiman D."/>
            <person name="Young S."/>
            <person name="Zeng Q."/>
            <person name="Becnel J.J."/>
            <person name="Birren B.W."/>
        </authorList>
    </citation>
    <scope>NUCLEOTIDE SEQUENCE [LARGE SCALE GENOMIC DNA]</scope>
    <source>
        <strain evidence="10">USNM 41457</strain>
    </source>
</reference>
<dbReference type="GO" id="GO:0047453">
    <property type="term" value="F:ATP-dependent NAD(P)H-hydrate dehydratase activity"/>
    <property type="evidence" value="ECO:0007669"/>
    <property type="project" value="UniProtKB-UniRule"/>
</dbReference>
<feature type="binding site" evidence="7">
    <location>
        <position position="194"/>
    </location>
    <ligand>
        <name>(6S)-NADPHX</name>
        <dbReference type="ChEBI" id="CHEBI:64076"/>
    </ligand>
</feature>
<dbReference type="STRING" id="1003232.J9DJH8"/>
<dbReference type="HAMAP" id="MF_01965">
    <property type="entry name" value="NADHX_dehydratase"/>
    <property type="match status" value="1"/>
</dbReference>
<dbReference type="Proteomes" id="UP000003163">
    <property type="component" value="Unassembled WGS sequence"/>
</dbReference>
<dbReference type="OrthoDB" id="8110916at2759"/>
<keyword evidence="2 7" id="KW-0067">ATP-binding</keyword>
<reference evidence="9 10" key="1">
    <citation type="submission" date="2011-08" db="EMBL/GenBank/DDBJ databases">
        <authorList>
            <person name="Liu Z.J."/>
            <person name="Shi F.L."/>
            <person name="Lu J.Q."/>
            <person name="Li M."/>
            <person name="Wang Z.L."/>
        </authorList>
    </citation>
    <scope>NUCLEOTIDE SEQUENCE [LARGE SCALE GENOMIC DNA]</scope>
    <source>
        <strain evidence="9 10">USNM 41457</strain>
    </source>
</reference>
<evidence type="ECO:0000256" key="3">
    <source>
        <dbReference type="ARBA" id="ARBA00022857"/>
    </source>
</evidence>
<gene>
    <name evidence="9" type="ORF">EDEG_02833</name>
</gene>
<dbReference type="VEuPathDB" id="MicrosporidiaDB:EDEG_02833"/>
<dbReference type="OMA" id="IMNSIPH"/>
<protein>
    <recommendedName>
        <fullName evidence="7">ATP-dependent (S)-NAD(P)H-hydrate dehydratase</fullName>
        <ecNumber evidence="7">4.2.1.93</ecNumber>
    </recommendedName>
    <alternativeName>
        <fullName evidence="7">ATP-dependent NAD(P)HX dehydratase</fullName>
    </alternativeName>
</protein>
<keyword evidence="7" id="KW-0597">Phosphoprotein</keyword>
<evidence type="ECO:0000313" key="9">
    <source>
        <dbReference type="EMBL" id="EJW02770.1"/>
    </source>
</evidence>
<dbReference type="EC" id="4.2.1.93" evidence="7"/>
<dbReference type="GO" id="GO:0046496">
    <property type="term" value="P:nicotinamide nucleotide metabolic process"/>
    <property type="evidence" value="ECO:0007669"/>
    <property type="project" value="UniProtKB-UniRule"/>
</dbReference>
<dbReference type="GO" id="GO:0005737">
    <property type="term" value="C:cytoplasm"/>
    <property type="evidence" value="ECO:0007669"/>
    <property type="project" value="UniProtKB-SubCell"/>
</dbReference>
<keyword evidence="7" id="KW-0963">Cytoplasm</keyword>
<dbReference type="InterPro" id="IPR000631">
    <property type="entry name" value="CARKD"/>
</dbReference>
<dbReference type="Gene3D" id="3.40.1190.20">
    <property type="match status" value="1"/>
</dbReference>
<dbReference type="CDD" id="cd01171">
    <property type="entry name" value="YXKO-related"/>
    <property type="match status" value="1"/>
</dbReference>
<dbReference type="AlphaFoldDB" id="J9DJH8"/>
<evidence type="ECO:0000256" key="2">
    <source>
        <dbReference type="ARBA" id="ARBA00022840"/>
    </source>
</evidence>
<dbReference type="PANTHER" id="PTHR12592">
    <property type="entry name" value="ATP-DEPENDENT (S)-NAD(P)H-HYDRATE DEHYDRATASE FAMILY MEMBER"/>
    <property type="match status" value="1"/>
</dbReference>
<evidence type="ECO:0000256" key="7">
    <source>
        <dbReference type="HAMAP-Rule" id="MF_03157"/>
    </source>
</evidence>
<comment type="similarity">
    <text evidence="7">Belongs to the NnrD/CARKD family.</text>
</comment>
<sequence length="256" mass="28791">MNNHRRTLYKNMKKGKNATNLIIGGSDMYAGAPYFASISSLRTGSDLSFIMTQKKVLIPLKILLPESIVIPIQKTEWILNRINVCVIGPGLGRVEGFVADKIIEIANYLLQKNIPIIIDGDGINWLIQHLDRIYMSGGRIIVTPNFNEAKKLVGCNLESFLVVEKGDKDMIYGKNFNETVCDENSLKRCGGQGDILVGIMATLLSYVDDFEEFDLENKCTEACRILRKTSNIAYKKYGLSLMARDIIENLKNINKY</sequence>
<comment type="catalytic activity">
    <reaction evidence="6 7">
        <text>(6S)-NADPHX + ATP = ADP + phosphate + NADPH + H(+)</text>
        <dbReference type="Rhea" id="RHEA:32231"/>
        <dbReference type="ChEBI" id="CHEBI:15378"/>
        <dbReference type="ChEBI" id="CHEBI:30616"/>
        <dbReference type="ChEBI" id="CHEBI:43474"/>
        <dbReference type="ChEBI" id="CHEBI:57783"/>
        <dbReference type="ChEBI" id="CHEBI:64076"/>
        <dbReference type="ChEBI" id="CHEBI:456216"/>
        <dbReference type="EC" id="4.2.1.93"/>
    </reaction>
</comment>
<comment type="subcellular location">
    <subcellularLocation>
        <location evidence="7">Cytoplasm</location>
    </subcellularLocation>
</comment>
<dbReference type="GO" id="GO:0110051">
    <property type="term" value="P:metabolite repair"/>
    <property type="evidence" value="ECO:0007669"/>
    <property type="project" value="TreeGrafter"/>
</dbReference>
<evidence type="ECO:0000259" key="8">
    <source>
        <dbReference type="PROSITE" id="PS51383"/>
    </source>
</evidence>
<dbReference type="InParanoid" id="J9DJH8"/>
<evidence type="ECO:0000256" key="4">
    <source>
        <dbReference type="ARBA" id="ARBA00023027"/>
    </source>
</evidence>
<dbReference type="Pfam" id="PF01256">
    <property type="entry name" value="Carb_kinase"/>
    <property type="match status" value="1"/>
</dbReference>
<accession>J9DJH8</accession>
<feature type="binding site" evidence="7">
    <location>
        <position position="90"/>
    </location>
    <ligand>
        <name>(6S)-NADPHX</name>
        <dbReference type="ChEBI" id="CHEBI:64076"/>
    </ligand>
</feature>
<evidence type="ECO:0000256" key="5">
    <source>
        <dbReference type="ARBA" id="ARBA00023239"/>
    </source>
</evidence>
<keyword evidence="10" id="KW-1185">Reference proteome</keyword>
<feature type="binding site" evidence="7">
    <location>
        <begin position="184"/>
        <end position="193"/>
    </location>
    <ligand>
        <name>ATP</name>
        <dbReference type="ChEBI" id="CHEBI:30616"/>
    </ligand>
</feature>
<feature type="binding site" evidence="7">
    <location>
        <begin position="145"/>
        <end position="151"/>
    </location>
    <ligand>
        <name>(6S)-NADPHX</name>
        <dbReference type="ChEBI" id="CHEBI:64076"/>
    </ligand>
</feature>
<dbReference type="PANTHER" id="PTHR12592:SF0">
    <property type="entry name" value="ATP-DEPENDENT (S)-NAD(P)H-HYDRATE DEHYDRATASE"/>
    <property type="match status" value="1"/>
</dbReference>
<dbReference type="GO" id="GO:0005524">
    <property type="term" value="F:ATP binding"/>
    <property type="evidence" value="ECO:0007669"/>
    <property type="project" value="UniProtKB-KW"/>
</dbReference>
<proteinExistence type="inferred from homology"/>
<comment type="function">
    <text evidence="7">Catalyzes the dehydration of the S-form of NAD(P)HX at the expense of ATP, which is converted to ADP. Together with NAD(P)HX epimerase, which catalyzes the epimerization of the S- and R-forms, the enzyme allows the repair of both epimers of NAD(P)HX, a damaged form of NAD(P)H that is a result of enzymatic or heat-dependent hydration.</text>
</comment>
<name>J9DJH8_EDHAE</name>
<keyword evidence="3" id="KW-0521">NADP</keyword>
<evidence type="ECO:0000256" key="1">
    <source>
        <dbReference type="ARBA" id="ARBA00022741"/>
    </source>
</evidence>
<comment type="caution">
    <text evidence="9">The sequence shown here is derived from an EMBL/GenBank/DDBJ whole genome shotgun (WGS) entry which is preliminary data.</text>
</comment>
<dbReference type="InterPro" id="IPR029056">
    <property type="entry name" value="Ribokinase-like"/>
</dbReference>
<evidence type="ECO:0000313" key="10">
    <source>
        <dbReference type="Proteomes" id="UP000003163"/>
    </source>
</evidence>
<feature type="binding site" evidence="7">
    <location>
        <begin position="165"/>
        <end position="169"/>
    </location>
    <ligand>
        <name>ATP</name>
        <dbReference type="ChEBI" id="CHEBI:30616"/>
    </ligand>
</feature>
<dbReference type="EMBL" id="AFBI03000057">
    <property type="protein sequence ID" value="EJW02770.1"/>
    <property type="molecule type" value="Genomic_DNA"/>
</dbReference>
<keyword evidence="1 7" id="KW-0547">Nucleotide-binding</keyword>
<dbReference type="HOGENOM" id="CLU_1086541_0_0_1"/>
<evidence type="ECO:0000256" key="6">
    <source>
        <dbReference type="ARBA" id="ARBA00047472"/>
    </source>
</evidence>
<feature type="domain" description="YjeF C-terminal" evidence="8">
    <location>
        <begin position="1"/>
        <end position="256"/>
    </location>
</feature>
<keyword evidence="5 7" id="KW-0456">Lyase</keyword>
<dbReference type="PROSITE" id="PS51383">
    <property type="entry name" value="YJEF_C_3"/>
    <property type="match status" value="1"/>
</dbReference>
<dbReference type="SUPFAM" id="SSF53613">
    <property type="entry name" value="Ribokinase-like"/>
    <property type="match status" value="1"/>
</dbReference>
<dbReference type="FunCoup" id="J9DJH8">
    <property type="interactions" value="8"/>
</dbReference>
<comment type="cofactor">
    <cofactor evidence="7">
        <name>Mg(2+)</name>
        <dbReference type="ChEBI" id="CHEBI:18420"/>
    </cofactor>
</comment>